<sequence length="344" mass="37719">MAAPLTTLARRLSSSAAGYASLWPRTQRPSLALASSRLLLPPLSRPYAADAAVHGGARLSGPASPRGSAGKSGISRRGGARPQSPEPSGTPKWRLLAAACVERYPRLSQELSADEKLFGELVQQIELERSALSDHEIQLVEDAARIQMRQANEELDSDDDEDRPGIVTAEDKEDAYEQRFKKFQPASRVTDADTRDDRTSLERRLDDKLVLLVQQRLGQEDVWLLPQVAWNEGETLRDTAERALGDAAGSGLQAKFMGNAPFGFYRYKFPVAMRQPSAIGAKVFFFKAVLLGGDVTGTVADACATAGPRHVWVTRRELKDYLKPAYLKAVESFIMDVETHGPAE</sequence>
<feature type="region of interest" description="Disordered" evidence="9">
    <location>
        <begin position="57"/>
        <end position="91"/>
    </location>
</feature>
<dbReference type="PANTHER" id="PTHR13124:SF12">
    <property type="entry name" value="LARGE RIBOSOMAL SUBUNIT PROTEIN ML46"/>
    <property type="match status" value="1"/>
</dbReference>
<evidence type="ECO:0000256" key="8">
    <source>
        <dbReference type="ARBA" id="ARBA00035534"/>
    </source>
</evidence>
<dbReference type="CTD" id="26589"/>
<keyword evidence="4 12" id="KW-0689">Ribosomal protein</keyword>
<dbReference type="InterPro" id="IPR040008">
    <property type="entry name" value="Ribosomal_mL46"/>
</dbReference>
<evidence type="ECO:0000313" key="12">
    <source>
        <dbReference type="RefSeq" id="XP_032831798.1"/>
    </source>
</evidence>
<keyword evidence="3" id="KW-0809">Transit peptide</keyword>
<keyword evidence="5" id="KW-0496">Mitochondrion</keyword>
<dbReference type="InterPro" id="IPR033650">
    <property type="entry name" value="Ribosomal_mL46_NUDIX"/>
</dbReference>
<dbReference type="InterPro" id="IPR021757">
    <property type="entry name" value="Ribosomal_mL46_N"/>
</dbReference>
<evidence type="ECO:0000256" key="2">
    <source>
        <dbReference type="ARBA" id="ARBA00009070"/>
    </source>
</evidence>
<dbReference type="Pfam" id="PF11788">
    <property type="entry name" value="MRP-L46"/>
    <property type="match status" value="1"/>
</dbReference>
<evidence type="ECO:0000256" key="6">
    <source>
        <dbReference type="ARBA" id="ARBA00023274"/>
    </source>
</evidence>
<dbReference type="GO" id="GO:0005743">
    <property type="term" value="C:mitochondrial inner membrane"/>
    <property type="evidence" value="ECO:0007669"/>
    <property type="project" value="UniProtKB-ARBA"/>
</dbReference>
<protein>
    <recommendedName>
        <fullName evidence="7">Large ribosomal subunit protein mL46</fullName>
    </recommendedName>
    <alternativeName>
        <fullName evidence="8">39S ribosomal protein L46, mitochondrial</fullName>
    </alternativeName>
</protein>
<dbReference type="InterPro" id="IPR015797">
    <property type="entry name" value="NUDIX_hydrolase-like_dom_sf"/>
</dbReference>
<dbReference type="KEGG" id="pmrn:116954992"/>
<dbReference type="GO" id="GO:0003735">
    <property type="term" value="F:structural constituent of ribosome"/>
    <property type="evidence" value="ECO:0007669"/>
    <property type="project" value="InterPro"/>
</dbReference>
<evidence type="ECO:0000259" key="10">
    <source>
        <dbReference type="Pfam" id="PF11788"/>
    </source>
</evidence>
<dbReference type="Gene3D" id="3.90.79.10">
    <property type="entry name" value="Nucleoside Triphosphate Pyrophosphohydrolase"/>
    <property type="match status" value="1"/>
</dbReference>
<dbReference type="CDD" id="cd04661">
    <property type="entry name" value="NUDIX_MRP_L46"/>
    <property type="match status" value="1"/>
</dbReference>
<evidence type="ECO:0000256" key="5">
    <source>
        <dbReference type="ARBA" id="ARBA00023128"/>
    </source>
</evidence>
<reference evidence="12" key="1">
    <citation type="submission" date="2025-08" db="UniProtKB">
        <authorList>
            <consortium name="RefSeq"/>
        </authorList>
    </citation>
    <scope>IDENTIFICATION</scope>
    <source>
        <tissue evidence="12">Sperm</tissue>
    </source>
</reference>
<evidence type="ECO:0000256" key="3">
    <source>
        <dbReference type="ARBA" id="ARBA00022946"/>
    </source>
</evidence>
<evidence type="ECO:0000256" key="9">
    <source>
        <dbReference type="SAM" id="MobiDB-lite"/>
    </source>
</evidence>
<dbReference type="PANTHER" id="PTHR13124">
    <property type="entry name" value="39S RIBOSOMAL PROTEIN L46, MITOCHONDRIAL PRECURSOR-RELATED"/>
    <property type="match status" value="1"/>
</dbReference>
<evidence type="ECO:0000313" key="11">
    <source>
        <dbReference type="Proteomes" id="UP001318040"/>
    </source>
</evidence>
<keyword evidence="11" id="KW-1185">Reference proteome</keyword>
<dbReference type="GO" id="GO:0005762">
    <property type="term" value="C:mitochondrial large ribosomal subunit"/>
    <property type="evidence" value="ECO:0007669"/>
    <property type="project" value="TreeGrafter"/>
</dbReference>
<evidence type="ECO:0000256" key="4">
    <source>
        <dbReference type="ARBA" id="ARBA00022980"/>
    </source>
</evidence>
<evidence type="ECO:0000256" key="7">
    <source>
        <dbReference type="ARBA" id="ARBA00035190"/>
    </source>
</evidence>
<evidence type="ECO:0000256" key="1">
    <source>
        <dbReference type="ARBA" id="ARBA00004173"/>
    </source>
</evidence>
<dbReference type="RefSeq" id="XP_032831798.1">
    <property type="nucleotide sequence ID" value="XM_032975907.1"/>
</dbReference>
<feature type="domain" description="Large ribosomal subunit protein mL46 N-terminal" evidence="10">
    <location>
        <begin position="93"/>
        <end position="193"/>
    </location>
</feature>
<dbReference type="Proteomes" id="UP001318040">
    <property type="component" value="Chromosome 57"/>
</dbReference>
<proteinExistence type="inferred from homology"/>
<dbReference type="SUPFAM" id="SSF55811">
    <property type="entry name" value="Nudix"/>
    <property type="match status" value="1"/>
</dbReference>
<gene>
    <name evidence="12" type="primary">MRPL46</name>
</gene>
<dbReference type="FunFam" id="3.90.79.10:FF:000018">
    <property type="entry name" value="39S ribosomal protein L46, mitochondrial"/>
    <property type="match status" value="1"/>
</dbReference>
<organism evidence="11 12">
    <name type="scientific">Petromyzon marinus</name>
    <name type="common">Sea lamprey</name>
    <dbReference type="NCBI Taxonomy" id="7757"/>
    <lineage>
        <taxon>Eukaryota</taxon>
        <taxon>Metazoa</taxon>
        <taxon>Chordata</taxon>
        <taxon>Craniata</taxon>
        <taxon>Vertebrata</taxon>
        <taxon>Cyclostomata</taxon>
        <taxon>Hyperoartia</taxon>
        <taxon>Petromyzontiformes</taxon>
        <taxon>Petromyzontidae</taxon>
        <taxon>Petromyzon</taxon>
    </lineage>
</organism>
<comment type="similarity">
    <text evidence="2">Belongs to the mitochondrion-specific ribosomal protein mL46 family.</text>
</comment>
<comment type="subcellular location">
    <subcellularLocation>
        <location evidence="1">Mitochondrion</location>
    </subcellularLocation>
</comment>
<keyword evidence="6" id="KW-0687">Ribonucleoprotein</keyword>
<dbReference type="AlphaFoldDB" id="A0AAJ7UBK6"/>
<name>A0AAJ7UBK6_PETMA</name>
<accession>A0AAJ7UBK6</accession>